<dbReference type="FunFam" id="1.10.510.10:FF:000182">
    <property type="entry name" value="MAP kinase kinase kinase mkh1"/>
    <property type="match status" value="1"/>
</dbReference>
<sequence length="455" mass="50405">MLSTRSYDSDSDGNDTGTWKKAPSAVLATTAPLRPRSTSPSSVPVATSSRAEEATWAPRPPPEDVYERLEDFFPEHDLDKPVIEAISGGTSPTSTDQMIPVPAPPAPTVADKGRIHGKKSIRLVAQERRRYIDRTSPIQPKRSTKLWGSWVEEVDMSTLPESPSSSDGPTGITFKWVRGELIGRGTYGRVYLALNVTTGEMMAVKQVESPRTASDWNDSRQTSVVQALKFESETLKVLDHPNIVQYLGFEETPTNLSIFLEYVPGGSIGSCLHKYGKFEEDVTKSFTSQILAGLEYLHSKGIVHGDLKSDNILVETTGVCKISDFGTLKRTDDRNDEHTAMQGTVFWMAPEVIITQKKYNSKIDIWSIGCVMLEMWAGTRPWSGDEIVAVMFKVRQLSQSKQPPVPEGLKLTSQANDLRLKCFAINPEDRPTAAELRKHPYLTLTPGRVFDGFAV</sequence>
<feature type="region of interest" description="Disordered" evidence="8">
    <location>
        <begin position="1"/>
        <end position="63"/>
    </location>
</feature>
<dbReference type="InterPro" id="IPR008271">
    <property type="entry name" value="Ser/Thr_kinase_AS"/>
</dbReference>
<evidence type="ECO:0000256" key="7">
    <source>
        <dbReference type="RuleBase" id="RU000304"/>
    </source>
</evidence>
<keyword evidence="11" id="KW-1185">Reference proteome</keyword>
<evidence type="ECO:0000259" key="9">
    <source>
        <dbReference type="PROSITE" id="PS50011"/>
    </source>
</evidence>
<feature type="binding site" evidence="6">
    <location>
        <position position="205"/>
    </location>
    <ligand>
        <name>ATP</name>
        <dbReference type="ChEBI" id="CHEBI:30616"/>
    </ligand>
</feature>
<evidence type="ECO:0000256" key="8">
    <source>
        <dbReference type="SAM" id="MobiDB-lite"/>
    </source>
</evidence>
<dbReference type="Proteomes" id="UP001219525">
    <property type="component" value="Unassembled WGS sequence"/>
</dbReference>
<keyword evidence="7" id="KW-0723">Serine/threonine-protein kinase</keyword>
<evidence type="ECO:0000256" key="3">
    <source>
        <dbReference type="ARBA" id="ARBA00022741"/>
    </source>
</evidence>
<keyword evidence="2" id="KW-0808">Transferase</keyword>
<proteinExistence type="inferred from homology"/>
<dbReference type="PANTHER" id="PTHR48016">
    <property type="entry name" value="MAP KINASE KINASE KINASE SSK2-RELATED-RELATED"/>
    <property type="match status" value="1"/>
</dbReference>
<dbReference type="FunFam" id="3.30.200.20:FF:000387">
    <property type="entry name" value="Serine/threonine-protein kinase STE11"/>
    <property type="match status" value="1"/>
</dbReference>
<gene>
    <name evidence="10" type="ORF">GGX14DRAFT_666307</name>
</gene>
<accession>A0AAD6V2U5</accession>
<evidence type="ECO:0000256" key="6">
    <source>
        <dbReference type="PROSITE-ProRule" id="PRU10141"/>
    </source>
</evidence>
<dbReference type="InterPro" id="IPR017441">
    <property type="entry name" value="Protein_kinase_ATP_BS"/>
</dbReference>
<keyword evidence="3 6" id="KW-0547">Nucleotide-binding</keyword>
<dbReference type="InterPro" id="IPR011009">
    <property type="entry name" value="Kinase-like_dom_sf"/>
</dbReference>
<dbReference type="InterPro" id="IPR050538">
    <property type="entry name" value="MAP_kinase_kinase_kinase"/>
</dbReference>
<reference evidence="10" key="1">
    <citation type="submission" date="2023-03" db="EMBL/GenBank/DDBJ databases">
        <title>Massive genome expansion in bonnet fungi (Mycena s.s.) driven by repeated elements and novel gene families across ecological guilds.</title>
        <authorList>
            <consortium name="Lawrence Berkeley National Laboratory"/>
            <person name="Harder C.B."/>
            <person name="Miyauchi S."/>
            <person name="Viragh M."/>
            <person name="Kuo A."/>
            <person name="Thoen E."/>
            <person name="Andreopoulos B."/>
            <person name="Lu D."/>
            <person name="Skrede I."/>
            <person name="Drula E."/>
            <person name="Henrissat B."/>
            <person name="Morin E."/>
            <person name="Kohler A."/>
            <person name="Barry K."/>
            <person name="LaButti K."/>
            <person name="Morin E."/>
            <person name="Salamov A."/>
            <person name="Lipzen A."/>
            <person name="Mereny Z."/>
            <person name="Hegedus B."/>
            <person name="Baldrian P."/>
            <person name="Stursova M."/>
            <person name="Weitz H."/>
            <person name="Taylor A."/>
            <person name="Grigoriev I.V."/>
            <person name="Nagy L.G."/>
            <person name="Martin F."/>
            <person name="Kauserud H."/>
        </authorList>
    </citation>
    <scope>NUCLEOTIDE SEQUENCE</scope>
    <source>
        <strain evidence="10">9144</strain>
    </source>
</reference>
<comment type="caution">
    <text evidence="10">The sequence shown here is derived from an EMBL/GenBank/DDBJ whole genome shotgun (WGS) entry which is preliminary data.</text>
</comment>
<evidence type="ECO:0000256" key="5">
    <source>
        <dbReference type="ARBA" id="ARBA00022840"/>
    </source>
</evidence>
<evidence type="ECO:0000313" key="10">
    <source>
        <dbReference type="EMBL" id="KAJ7198255.1"/>
    </source>
</evidence>
<dbReference type="PROSITE" id="PS00107">
    <property type="entry name" value="PROTEIN_KINASE_ATP"/>
    <property type="match status" value="1"/>
</dbReference>
<dbReference type="PROSITE" id="PS50011">
    <property type="entry name" value="PROTEIN_KINASE_DOM"/>
    <property type="match status" value="1"/>
</dbReference>
<dbReference type="Gene3D" id="1.10.510.10">
    <property type="entry name" value="Transferase(Phosphotransferase) domain 1"/>
    <property type="match status" value="1"/>
</dbReference>
<name>A0AAD6V2U5_9AGAR</name>
<dbReference type="PROSITE" id="PS00108">
    <property type="entry name" value="PROTEIN_KINASE_ST"/>
    <property type="match status" value="1"/>
</dbReference>
<feature type="compositionally biased region" description="Low complexity" evidence="8">
    <location>
        <begin position="29"/>
        <end position="49"/>
    </location>
</feature>
<dbReference type="Pfam" id="PF00069">
    <property type="entry name" value="Pkinase"/>
    <property type="match status" value="1"/>
</dbReference>
<keyword evidence="5 6" id="KW-0067">ATP-binding</keyword>
<evidence type="ECO:0000256" key="1">
    <source>
        <dbReference type="ARBA" id="ARBA00006529"/>
    </source>
</evidence>
<protein>
    <submittedName>
        <fullName evidence="10">Kinase-like domain-containing protein</fullName>
    </submittedName>
</protein>
<evidence type="ECO:0000313" key="11">
    <source>
        <dbReference type="Proteomes" id="UP001219525"/>
    </source>
</evidence>
<evidence type="ECO:0000256" key="4">
    <source>
        <dbReference type="ARBA" id="ARBA00022777"/>
    </source>
</evidence>
<feature type="domain" description="Protein kinase" evidence="9">
    <location>
        <begin position="176"/>
        <end position="442"/>
    </location>
</feature>
<dbReference type="GO" id="GO:0004709">
    <property type="term" value="F:MAP kinase kinase kinase activity"/>
    <property type="evidence" value="ECO:0007669"/>
    <property type="project" value="UniProtKB-ARBA"/>
</dbReference>
<keyword evidence="4 10" id="KW-0418">Kinase</keyword>
<dbReference type="AlphaFoldDB" id="A0AAD6V2U5"/>
<comment type="similarity">
    <text evidence="1">Belongs to the protein kinase superfamily. STE Ser/Thr protein kinase family. MAP kinase kinase kinase subfamily.</text>
</comment>
<dbReference type="GO" id="GO:0005524">
    <property type="term" value="F:ATP binding"/>
    <property type="evidence" value="ECO:0007669"/>
    <property type="project" value="UniProtKB-UniRule"/>
</dbReference>
<dbReference type="GO" id="GO:0000196">
    <property type="term" value="P:cell integrity MAPK cascade"/>
    <property type="evidence" value="ECO:0007669"/>
    <property type="project" value="UniProtKB-ARBA"/>
</dbReference>
<dbReference type="PANTHER" id="PTHR48016:SF48">
    <property type="entry name" value="SERINE_THREONINE-PROTEIN KINASE BCK1_SLK1_SSP31"/>
    <property type="match status" value="1"/>
</dbReference>
<dbReference type="SUPFAM" id="SSF56112">
    <property type="entry name" value="Protein kinase-like (PK-like)"/>
    <property type="match status" value="1"/>
</dbReference>
<organism evidence="10 11">
    <name type="scientific">Mycena pura</name>
    <dbReference type="NCBI Taxonomy" id="153505"/>
    <lineage>
        <taxon>Eukaryota</taxon>
        <taxon>Fungi</taxon>
        <taxon>Dikarya</taxon>
        <taxon>Basidiomycota</taxon>
        <taxon>Agaricomycotina</taxon>
        <taxon>Agaricomycetes</taxon>
        <taxon>Agaricomycetidae</taxon>
        <taxon>Agaricales</taxon>
        <taxon>Marasmiineae</taxon>
        <taxon>Mycenaceae</taxon>
        <taxon>Mycena</taxon>
    </lineage>
</organism>
<dbReference type="EMBL" id="JARJCW010000073">
    <property type="protein sequence ID" value="KAJ7198255.1"/>
    <property type="molecule type" value="Genomic_DNA"/>
</dbReference>
<evidence type="ECO:0000256" key="2">
    <source>
        <dbReference type="ARBA" id="ARBA00022679"/>
    </source>
</evidence>
<dbReference type="SMART" id="SM00220">
    <property type="entry name" value="S_TKc"/>
    <property type="match status" value="1"/>
</dbReference>
<dbReference type="InterPro" id="IPR000719">
    <property type="entry name" value="Prot_kinase_dom"/>
</dbReference>